<reference evidence="5" key="1">
    <citation type="submission" date="2015-08" db="EMBL/GenBank/DDBJ databases">
        <title>Fjat-14210 dsm16467.</title>
        <authorList>
            <person name="Liu B."/>
            <person name="Wang J."/>
            <person name="Zhu Y."/>
            <person name="Liu G."/>
            <person name="Chen Q."/>
            <person name="Chen Z."/>
            <person name="Lan J."/>
            <person name="Che J."/>
            <person name="Ge C."/>
            <person name="Shi H."/>
            <person name="Pan Z."/>
            <person name="Liu X."/>
        </authorList>
    </citation>
    <scope>NUCLEOTIDE SEQUENCE [LARGE SCALE GENOMIC DNA]</scope>
    <source>
        <strain evidence="5">DSM 16467</strain>
    </source>
</reference>
<feature type="domain" description="Deacetylase PdaC" evidence="3">
    <location>
        <begin position="115"/>
        <end position="209"/>
    </location>
</feature>
<dbReference type="EMBL" id="LILC01000002">
    <property type="protein sequence ID" value="KOO50408.1"/>
    <property type="molecule type" value="Genomic_DNA"/>
</dbReference>
<organism evidence="4 5">
    <name type="scientific">Priestia koreensis</name>
    <dbReference type="NCBI Taxonomy" id="284581"/>
    <lineage>
        <taxon>Bacteria</taxon>
        <taxon>Bacillati</taxon>
        <taxon>Bacillota</taxon>
        <taxon>Bacilli</taxon>
        <taxon>Bacillales</taxon>
        <taxon>Bacillaceae</taxon>
        <taxon>Priestia</taxon>
    </lineage>
</organism>
<protein>
    <recommendedName>
        <fullName evidence="6">DUF3298 domain-containing protein</fullName>
    </recommendedName>
</protein>
<sequence>MKKVLAGTVAASLLLGFGAASTSHASTMTQPKAVQSLDPIKGQIGTLTIKTDTQMWKKEKDGSLTKARMLKAGEEVRVFSMIDDMYYVGSYQYVKPGTSVTYSAVPQQEPVKVVKKMYKNKISYPQVTGMANTQAQTRINRVLSMHAERSYNASVSLKKEEAKAKKDYDGSYPWYAWEYYNSYEIKFNMQGKLSVMMNDGEYTGGAHGIYWLKSYNFDTNTGERYSLGTVINHKNSAVQQYAFNYMMNQNGMFDVEKLSDVKIDESRPFYFQTRGIGIMFQPYEVGPYAAGTPAIFIPHTLYTK</sequence>
<dbReference type="Pfam" id="PF11738">
    <property type="entry name" value="DUF3298"/>
    <property type="match status" value="1"/>
</dbReference>
<evidence type="ECO:0000259" key="2">
    <source>
        <dbReference type="Pfam" id="PF11738"/>
    </source>
</evidence>
<evidence type="ECO:0000259" key="3">
    <source>
        <dbReference type="Pfam" id="PF13739"/>
    </source>
</evidence>
<evidence type="ECO:0000313" key="5">
    <source>
        <dbReference type="Proteomes" id="UP000037558"/>
    </source>
</evidence>
<evidence type="ECO:0000256" key="1">
    <source>
        <dbReference type="SAM" id="SignalP"/>
    </source>
</evidence>
<feature type="chain" id="PRO_5005603412" description="DUF3298 domain-containing protein" evidence="1">
    <location>
        <begin position="26"/>
        <end position="304"/>
    </location>
</feature>
<dbReference type="AlphaFoldDB" id="A0A0M0LI79"/>
<evidence type="ECO:0008006" key="6">
    <source>
        <dbReference type="Google" id="ProtNLM"/>
    </source>
</evidence>
<dbReference type="Proteomes" id="UP000037558">
    <property type="component" value="Unassembled WGS sequence"/>
</dbReference>
<dbReference type="InterPro" id="IPR021729">
    <property type="entry name" value="DUF3298"/>
</dbReference>
<dbReference type="RefSeq" id="WP_053399561.1">
    <property type="nucleotide sequence ID" value="NZ_JAUKEN010000002.1"/>
</dbReference>
<accession>A0A0M0LI79</accession>
<dbReference type="PATRIC" id="fig|284581.3.peg.497"/>
<name>A0A0M0LI79_9BACI</name>
<dbReference type="Gene3D" id="3.90.640.20">
    <property type="entry name" value="Heat-shock cognate protein, ATPase"/>
    <property type="match status" value="1"/>
</dbReference>
<proteinExistence type="predicted"/>
<dbReference type="Gene3D" id="3.30.565.40">
    <property type="entry name" value="Fervidobacterium nodosum Rt17-B1 like"/>
    <property type="match status" value="1"/>
</dbReference>
<feature type="domain" description="DUF3298" evidence="2">
    <location>
        <begin position="247"/>
        <end position="299"/>
    </location>
</feature>
<keyword evidence="1" id="KW-0732">Signal</keyword>
<dbReference type="InterPro" id="IPR025303">
    <property type="entry name" value="PdaC"/>
</dbReference>
<feature type="signal peptide" evidence="1">
    <location>
        <begin position="1"/>
        <end position="25"/>
    </location>
</feature>
<comment type="caution">
    <text evidence="4">The sequence shown here is derived from an EMBL/GenBank/DDBJ whole genome shotgun (WGS) entry which is preliminary data.</text>
</comment>
<dbReference type="OrthoDB" id="5637at2"/>
<gene>
    <name evidence="4" type="ORF">AMD01_01225</name>
</gene>
<keyword evidence="5" id="KW-1185">Reference proteome</keyword>
<dbReference type="STRING" id="284581.AMD01_01225"/>
<dbReference type="InterPro" id="IPR037126">
    <property type="entry name" value="PdaC/RsiV-like_sf"/>
</dbReference>
<evidence type="ECO:0000313" key="4">
    <source>
        <dbReference type="EMBL" id="KOO50408.1"/>
    </source>
</evidence>
<dbReference type="Pfam" id="PF13739">
    <property type="entry name" value="PdaC"/>
    <property type="match status" value="1"/>
</dbReference>